<keyword evidence="1" id="KW-0249">Electron transport</keyword>
<dbReference type="AlphaFoldDB" id="A0A8H5BU81"/>
<dbReference type="GO" id="GO:0006952">
    <property type="term" value="P:defense response"/>
    <property type="evidence" value="ECO:0007669"/>
    <property type="project" value="TreeGrafter"/>
</dbReference>
<evidence type="ECO:0000313" key="4">
    <source>
        <dbReference type="EMBL" id="KAF5328462.1"/>
    </source>
</evidence>
<dbReference type="InterPro" id="IPR013121">
    <property type="entry name" value="Fe_red_NAD-bd_6"/>
</dbReference>
<evidence type="ECO:0000259" key="3">
    <source>
        <dbReference type="Pfam" id="PF08030"/>
    </source>
</evidence>
<keyword evidence="5" id="KW-1185">Reference proteome</keyword>
<evidence type="ECO:0000256" key="2">
    <source>
        <dbReference type="ARBA" id="ARBA00023002"/>
    </source>
</evidence>
<dbReference type="InterPro" id="IPR000778">
    <property type="entry name" value="Cyt_b245_heavy_chain"/>
</dbReference>
<dbReference type="InterPro" id="IPR050369">
    <property type="entry name" value="RBOH/FRE"/>
</dbReference>
<organism evidence="4 5">
    <name type="scientific">Tetrapyrgos nigripes</name>
    <dbReference type="NCBI Taxonomy" id="182062"/>
    <lineage>
        <taxon>Eukaryota</taxon>
        <taxon>Fungi</taxon>
        <taxon>Dikarya</taxon>
        <taxon>Basidiomycota</taxon>
        <taxon>Agaricomycotina</taxon>
        <taxon>Agaricomycetes</taxon>
        <taxon>Agaricomycetidae</taxon>
        <taxon>Agaricales</taxon>
        <taxon>Marasmiineae</taxon>
        <taxon>Marasmiaceae</taxon>
        <taxon>Tetrapyrgos</taxon>
    </lineage>
</organism>
<sequence length="212" mass="23598">MSNDCLIKEGDTVKRTMCQRLISARVRSRHHTYISKVIQHPSKVMELQIKKEKTKTHAGHAPKEDYISVHICVVGDFIGALAKAVGCNFEEKGKKGVVSICRHVISTLKLTGLNTDEAGGKVISTDVNPPYNRTLPRVMVDGPFGSASEDFLDYKVVLLVGAGIGVTPFASILKSIWYQMNNFNYSRKPTRLSKVYPANNNGSDIFQQRQHH</sequence>
<keyword evidence="2" id="KW-0560">Oxidoreductase</keyword>
<keyword evidence="1" id="KW-0813">Transport</keyword>
<proteinExistence type="predicted"/>
<dbReference type="Pfam" id="PF08030">
    <property type="entry name" value="NAD_binding_6"/>
    <property type="match status" value="1"/>
</dbReference>
<dbReference type="OrthoDB" id="167398at2759"/>
<dbReference type="PRINTS" id="PR00466">
    <property type="entry name" value="GP91PHOX"/>
</dbReference>
<dbReference type="GO" id="GO:0042554">
    <property type="term" value="P:superoxide anion generation"/>
    <property type="evidence" value="ECO:0007669"/>
    <property type="project" value="TreeGrafter"/>
</dbReference>
<dbReference type="Proteomes" id="UP000559256">
    <property type="component" value="Unassembled WGS sequence"/>
</dbReference>
<dbReference type="GO" id="GO:0043020">
    <property type="term" value="C:NADPH oxidase complex"/>
    <property type="evidence" value="ECO:0007669"/>
    <property type="project" value="TreeGrafter"/>
</dbReference>
<dbReference type="PANTHER" id="PTHR11972">
    <property type="entry name" value="NADPH OXIDASE"/>
    <property type="match status" value="1"/>
</dbReference>
<comment type="caution">
    <text evidence="4">The sequence shown here is derived from an EMBL/GenBank/DDBJ whole genome shotgun (WGS) entry which is preliminary data.</text>
</comment>
<dbReference type="SUPFAM" id="SSF52343">
    <property type="entry name" value="Ferredoxin reductase-like, C-terminal NADP-linked domain"/>
    <property type="match status" value="1"/>
</dbReference>
<reference evidence="4 5" key="1">
    <citation type="journal article" date="2020" name="ISME J.">
        <title>Uncovering the hidden diversity of litter-decomposition mechanisms in mushroom-forming fungi.</title>
        <authorList>
            <person name="Floudas D."/>
            <person name="Bentzer J."/>
            <person name="Ahren D."/>
            <person name="Johansson T."/>
            <person name="Persson P."/>
            <person name="Tunlid A."/>
        </authorList>
    </citation>
    <scope>NUCLEOTIDE SEQUENCE [LARGE SCALE GENOMIC DNA]</scope>
    <source>
        <strain evidence="4 5">CBS 291.85</strain>
    </source>
</reference>
<evidence type="ECO:0000313" key="5">
    <source>
        <dbReference type="Proteomes" id="UP000559256"/>
    </source>
</evidence>
<name>A0A8H5BU81_9AGAR</name>
<dbReference type="CDD" id="cd06186">
    <property type="entry name" value="NOX_Duox_like_FAD_NADP"/>
    <property type="match status" value="1"/>
</dbReference>
<evidence type="ECO:0000256" key="1">
    <source>
        <dbReference type="ARBA" id="ARBA00022982"/>
    </source>
</evidence>
<dbReference type="Gene3D" id="3.40.50.80">
    <property type="entry name" value="Nucleotide-binding domain of ferredoxin-NADP reductase (FNR) module"/>
    <property type="match status" value="1"/>
</dbReference>
<accession>A0A8H5BU81</accession>
<feature type="domain" description="Ferric reductase NAD binding" evidence="3">
    <location>
        <begin position="154"/>
        <end position="182"/>
    </location>
</feature>
<dbReference type="EMBL" id="JAACJM010000362">
    <property type="protein sequence ID" value="KAF5328462.1"/>
    <property type="molecule type" value="Genomic_DNA"/>
</dbReference>
<protein>
    <recommendedName>
        <fullName evidence="3">Ferric reductase NAD binding domain-containing protein</fullName>
    </recommendedName>
</protein>
<gene>
    <name evidence="4" type="ORF">D9758_017012</name>
</gene>
<dbReference type="InterPro" id="IPR039261">
    <property type="entry name" value="FNR_nucleotide-bd"/>
</dbReference>
<dbReference type="GO" id="GO:0016175">
    <property type="term" value="F:superoxide-generating NAD(P)H oxidase activity"/>
    <property type="evidence" value="ECO:0007669"/>
    <property type="project" value="TreeGrafter"/>
</dbReference>
<dbReference type="PANTHER" id="PTHR11972:SF153">
    <property type="entry name" value="SUPEROXIDE-GENERATING NADPH OXIDASE HEAVY CHAIN SUBUNIT A"/>
    <property type="match status" value="1"/>
</dbReference>